<dbReference type="EnsemblProtists" id="HpaT800170">
    <property type="protein sequence ID" value="HpaP800170"/>
    <property type="gene ID" value="HpaG800170"/>
</dbReference>
<reference evidence="3" key="1">
    <citation type="journal article" date="2010" name="Science">
        <title>Signatures of adaptation to obligate biotrophy in the Hyaloperonospora arabidopsidis genome.</title>
        <authorList>
            <person name="Baxter L."/>
            <person name="Tripathy S."/>
            <person name="Ishaque N."/>
            <person name="Boot N."/>
            <person name="Cabral A."/>
            <person name="Kemen E."/>
            <person name="Thines M."/>
            <person name="Ah-Fong A."/>
            <person name="Anderson R."/>
            <person name="Badejoko W."/>
            <person name="Bittner-Eddy P."/>
            <person name="Boore J.L."/>
            <person name="Chibucos M.C."/>
            <person name="Coates M."/>
            <person name="Dehal P."/>
            <person name="Delehaunty K."/>
            <person name="Dong S."/>
            <person name="Downton P."/>
            <person name="Dumas B."/>
            <person name="Fabro G."/>
            <person name="Fronick C."/>
            <person name="Fuerstenberg S.I."/>
            <person name="Fulton L."/>
            <person name="Gaulin E."/>
            <person name="Govers F."/>
            <person name="Hughes L."/>
            <person name="Humphray S."/>
            <person name="Jiang R.H."/>
            <person name="Judelson H."/>
            <person name="Kamoun S."/>
            <person name="Kyung K."/>
            <person name="Meijer H."/>
            <person name="Minx P."/>
            <person name="Morris P."/>
            <person name="Nelson J."/>
            <person name="Phuntumart V."/>
            <person name="Qutob D."/>
            <person name="Rehmany A."/>
            <person name="Rougon-Cardoso A."/>
            <person name="Ryden P."/>
            <person name="Torto-Alalibo T."/>
            <person name="Studholme D."/>
            <person name="Wang Y."/>
            <person name="Win J."/>
            <person name="Wood J."/>
            <person name="Clifton S.W."/>
            <person name="Rogers J."/>
            <person name="Van den Ackerveken G."/>
            <person name="Jones J.D."/>
            <person name="McDowell J.M."/>
            <person name="Beynon J."/>
            <person name="Tyler B.M."/>
        </authorList>
    </citation>
    <scope>NUCLEOTIDE SEQUENCE [LARGE SCALE GENOMIC DNA]</scope>
    <source>
        <strain evidence="3">Emoy2</strain>
    </source>
</reference>
<protein>
    <submittedName>
        <fullName evidence="2">Uncharacterized protein</fullName>
    </submittedName>
</protein>
<feature type="transmembrane region" description="Helical" evidence="1">
    <location>
        <begin position="49"/>
        <end position="66"/>
    </location>
</feature>
<dbReference type="VEuPathDB" id="FungiDB:HpaG800170"/>
<sequence length="254" mass="28794">MLRAQINRNEGVHEVEDDAAVSVLASPLKEHEEEIEHDLLLLRQTNDEFLWLLLLAAVSEWVILWIRRPNERCRDLARLYAISLGVFRRIYVVLVHGRPCRGFEQWKLCSWAAVHLRVIRWRLWVFLLGQTDGRSCVDASDTGFGDPSSWCDAKQVVVNDEFSHFGRSDDFASRAGAAWIRSLSRNSPIGVTNNLLALKFVSSFCGSLSVFSAAVSIISRLWLAGNRHSALWNFALQVLLGLLCIPCLYKRDAS</sequence>
<proteinExistence type="predicted"/>
<accession>M4B1M3</accession>
<keyword evidence="3" id="KW-1185">Reference proteome</keyword>
<reference evidence="2" key="2">
    <citation type="submission" date="2015-06" db="UniProtKB">
        <authorList>
            <consortium name="EnsemblProtists"/>
        </authorList>
    </citation>
    <scope>IDENTIFICATION</scope>
    <source>
        <strain evidence="2">Emoy2</strain>
    </source>
</reference>
<feature type="transmembrane region" description="Helical" evidence="1">
    <location>
        <begin position="195"/>
        <end position="218"/>
    </location>
</feature>
<dbReference type="AlphaFoldDB" id="M4B1M3"/>
<dbReference type="HOGENOM" id="CLU_066990_0_0_1"/>
<name>M4B1M3_HYAAE</name>
<dbReference type="InParanoid" id="M4B1M3"/>
<dbReference type="eggNOG" id="ENOG502RYXB">
    <property type="taxonomic scope" value="Eukaryota"/>
</dbReference>
<evidence type="ECO:0000256" key="1">
    <source>
        <dbReference type="SAM" id="Phobius"/>
    </source>
</evidence>
<dbReference type="Proteomes" id="UP000011713">
    <property type="component" value="Unassembled WGS sequence"/>
</dbReference>
<keyword evidence="1" id="KW-0812">Transmembrane</keyword>
<evidence type="ECO:0000313" key="3">
    <source>
        <dbReference type="Proteomes" id="UP000011713"/>
    </source>
</evidence>
<keyword evidence="1" id="KW-0472">Membrane</keyword>
<feature type="transmembrane region" description="Helical" evidence="1">
    <location>
        <begin position="230"/>
        <end position="249"/>
    </location>
</feature>
<keyword evidence="1" id="KW-1133">Transmembrane helix</keyword>
<dbReference type="EMBL" id="JH597776">
    <property type="status" value="NOT_ANNOTATED_CDS"/>
    <property type="molecule type" value="Genomic_DNA"/>
</dbReference>
<organism evidence="2 3">
    <name type="scientific">Hyaloperonospora arabidopsidis (strain Emoy2)</name>
    <name type="common">Downy mildew agent</name>
    <name type="synonym">Peronospora arabidopsidis</name>
    <dbReference type="NCBI Taxonomy" id="559515"/>
    <lineage>
        <taxon>Eukaryota</taxon>
        <taxon>Sar</taxon>
        <taxon>Stramenopiles</taxon>
        <taxon>Oomycota</taxon>
        <taxon>Peronosporomycetes</taxon>
        <taxon>Peronosporales</taxon>
        <taxon>Peronosporaceae</taxon>
        <taxon>Hyaloperonospora</taxon>
    </lineage>
</organism>
<evidence type="ECO:0000313" key="2">
    <source>
        <dbReference type="EnsemblProtists" id="HpaP800170"/>
    </source>
</evidence>